<dbReference type="EMBL" id="JADBJN010000004">
    <property type="protein sequence ID" value="KAG5667259.1"/>
    <property type="molecule type" value="Genomic_DNA"/>
</dbReference>
<dbReference type="AlphaFoldDB" id="A0A9J6BCI4"/>
<protein>
    <submittedName>
        <fullName evidence="2">Uncharacterized protein</fullName>
    </submittedName>
</protein>
<proteinExistence type="predicted"/>
<comment type="caution">
    <text evidence="2">The sequence shown here is derived from an EMBL/GenBank/DDBJ whole genome shotgun (WGS) entry which is preliminary data.</text>
</comment>
<gene>
    <name evidence="2" type="ORF">PVAND_015247</name>
</gene>
<feature type="signal peptide" evidence="1">
    <location>
        <begin position="1"/>
        <end position="19"/>
    </location>
</feature>
<keyword evidence="1" id="KW-0732">Signal</keyword>
<organism evidence="2 3">
    <name type="scientific">Polypedilum vanderplanki</name>
    <name type="common">Sleeping chironomid midge</name>
    <dbReference type="NCBI Taxonomy" id="319348"/>
    <lineage>
        <taxon>Eukaryota</taxon>
        <taxon>Metazoa</taxon>
        <taxon>Ecdysozoa</taxon>
        <taxon>Arthropoda</taxon>
        <taxon>Hexapoda</taxon>
        <taxon>Insecta</taxon>
        <taxon>Pterygota</taxon>
        <taxon>Neoptera</taxon>
        <taxon>Endopterygota</taxon>
        <taxon>Diptera</taxon>
        <taxon>Nematocera</taxon>
        <taxon>Chironomoidea</taxon>
        <taxon>Chironomidae</taxon>
        <taxon>Chironominae</taxon>
        <taxon>Polypedilum</taxon>
        <taxon>Polypedilum</taxon>
    </lineage>
</organism>
<evidence type="ECO:0000313" key="2">
    <source>
        <dbReference type="EMBL" id="KAG5667259.1"/>
    </source>
</evidence>
<name>A0A9J6BCI4_POLVA</name>
<feature type="chain" id="PRO_5039913860" evidence="1">
    <location>
        <begin position="20"/>
        <end position="132"/>
    </location>
</feature>
<sequence length="132" mass="14948">MMKVFFVLGLACYCAATQSKEEKKPDLECGNKFYRYYLDDAPAKYGLSAGYYAPGKEAYVAIGNWQCAVLNSGRLQLDPPGVLLPNLGGPGTFLNDSHQMWYFYKNPHHEYKWVDTNNGEIVPYAIDFNTEI</sequence>
<dbReference type="Proteomes" id="UP001107558">
    <property type="component" value="Chromosome 4"/>
</dbReference>
<reference evidence="2" key="1">
    <citation type="submission" date="2021-03" db="EMBL/GenBank/DDBJ databases">
        <title>Chromosome level genome of the anhydrobiotic midge Polypedilum vanderplanki.</title>
        <authorList>
            <person name="Yoshida Y."/>
            <person name="Kikawada T."/>
            <person name="Gusev O."/>
        </authorList>
    </citation>
    <scope>NUCLEOTIDE SEQUENCE</scope>
    <source>
        <strain evidence="2">NIAS01</strain>
        <tissue evidence="2">Whole body or cell culture</tissue>
    </source>
</reference>
<accession>A0A9J6BCI4</accession>
<keyword evidence="3" id="KW-1185">Reference proteome</keyword>
<evidence type="ECO:0000313" key="3">
    <source>
        <dbReference type="Proteomes" id="UP001107558"/>
    </source>
</evidence>
<evidence type="ECO:0000256" key="1">
    <source>
        <dbReference type="SAM" id="SignalP"/>
    </source>
</evidence>